<evidence type="ECO:0000256" key="7">
    <source>
        <dbReference type="SAM" id="Coils"/>
    </source>
</evidence>
<protein>
    <recommendedName>
        <fullName evidence="2">RNA-directed RNA polymerase L</fullName>
        <ecNumber evidence="1">2.7.7.48</ecNumber>
    </recommendedName>
    <alternativeName>
        <fullName evidence="4">Large structural protein</fullName>
    </alternativeName>
    <alternativeName>
        <fullName evidence="6">Replicase</fullName>
    </alternativeName>
    <alternativeName>
        <fullName evidence="5">Transcriptase</fullName>
    </alternativeName>
</protein>
<evidence type="ECO:0000256" key="6">
    <source>
        <dbReference type="ARBA" id="ARBA00031012"/>
    </source>
</evidence>
<dbReference type="EMBL" id="MN510769">
    <property type="protein sequence ID" value="QGM12349.1"/>
    <property type="molecule type" value="Viral_cRNA"/>
</dbReference>
<dbReference type="InterPro" id="IPR007322">
    <property type="entry name" value="RNA_pol_bunyavir"/>
</dbReference>
<reference evidence="9" key="1">
    <citation type="journal article" date="2021" name="Emerg. Infect. Dis.">
        <title>Novel Filoviruses, Hantavirus, and Rhabdovirus in Freshwater Fish, Switzerland, 2017.</title>
        <authorList>
            <person name="Hierweger M.M."/>
            <person name="Koch M.C."/>
            <person name="Rupp M."/>
            <person name="Maes P."/>
            <person name="Di Paola N."/>
            <person name="Bruggmann R."/>
            <person name="Kuhn J.H."/>
            <person name="Schmidt-Posthaus H."/>
            <person name="Seuberlich T."/>
        </authorList>
    </citation>
    <scope>NUCLEOTIDE SEQUENCE</scope>
    <source>
        <strain evidence="9">BEPV CH17</strain>
    </source>
</reference>
<evidence type="ECO:0000313" key="9">
    <source>
        <dbReference type="EMBL" id="QGM12349.1"/>
    </source>
</evidence>
<dbReference type="KEGG" id="vg:65348793"/>
<evidence type="ECO:0000256" key="3">
    <source>
        <dbReference type="ARBA" id="ARBA00022679"/>
    </source>
</evidence>
<organism evidence="9 10">
    <name type="scientific">Bern perch virus</name>
    <dbReference type="NCBI Taxonomy" id="2675847"/>
    <lineage>
        <taxon>Viruses</taxon>
        <taxon>Riboviria</taxon>
        <taxon>Orthornavirae</taxon>
        <taxon>Negarnaviricota</taxon>
        <taxon>Polyploviricotina</taxon>
        <taxon>Bunyaviricetes</taxon>
        <taxon>Elliovirales</taxon>
        <taxon>Hantaviridae</taxon>
        <taxon>Actantavirinae</taxon>
        <taxon>Actinovirus</taxon>
        <taxon>Actinovirus bernense</taxon>
    </lineage>
</organism>
<dbReference type="GO" id="GO:0039694">
    <property type="term" value="P:viral RNA genome replication"/>
    <property type="evidence" value="ECO:0007669"/>
    <property type="project" value="InterPro"/>
</dbReference>
<evidence type="ECO:0000256" key="4">
    <source>
        <dbReference type="ARBA" id="ARBA00030285"/>
    </source>
</evidence>
<keyword evidence="3" id="KW-0808">Transferase</keyword>
<evidence type="ECO:0000256" key="1">
    <source>
        <dbReference type="ARBA" id="ARBA00012494"/>
    </source>
</evidence>
<keyword evidence="7" id="KW-0175">Coiled coil</keyword>
<dbReference type="GO" id="GO:0006351">
    <property type="term" value="P:DNA-templated transcription"/>
    <property type="evidence" value="ECO:0007669"/>
    <property type="project" value="InterPro"/>
</dbReference>
<sequence length="2074" mass="230307">MERASAAFNICFGEGGLYEQRSRVVENKVRSILGLRRDYEPSIEDALTGAGLDISSLSGLSWKDGYSLGSWDTFRRKTPDAILVKRDVLVVCEVSVSASPAASRVKKQYKYQLGLEAVAAQLGIELQFSVLSLCPDLSDVVFDNNWGYHDWAAEVEDVRQINAEIEATRERLSNEELEFFNVLVKAKMGQANSRPENPASSPDYEYTPTAETLQEFSDCILQNSSGLSDSFSAVSKEDIQRSFEKCRDNASQYTHLEGSRAYCYACFSRNSGEVPATVASQHSNIITASEEVRKLDFKHGGIVEDVFSILSDSLDAMKARGTELFSGSESLPPGCFKSSFAPKSMDHIRKWLGKDQKEPWTPKPLESLSWDQDSLDGHKKDVEGLIKTLSSSVVAESARPKVMGGKTLCDISLGEMIDKGLSTRVLEPVMHSRAYHASIVSRDLSEWLIAQSGNKRSKRYSGTSFCGGLLVVIKLPGKGAENTCSRINTLFFCSESIYCGPSGNIHAVARSGSGHSWLLIKPLSLDLRRVESIGSTLEKGLIYCATLAQKSSESSGRVPSFFDMRRAFSVHFVVSSSPKSKVSAILDGMRYAVNSTMAEFSGYKELLHSCWSRPLTTSLEVWLVEKSREIFLALSDTPVHVKRLGRVQGDQKSRFGAVTSAPSLVMEPGFSWQAFTGLKMEMYGLFFSCPKGLHGHTEVFRIQEETVEWQEKMDALEKEHEGLLKTGLGSNRRPCQQTFSKSFMELCGSWVSEQVQPFQDKITSKLCRPKFMDWYYLNPRNHSTKSMTKYSAGEFSSEKTIEEALRSLSAGKSAETAHSIALGSLASIPKVRLVRKNQRTERDRGIFVTDKATRAKLQIIEEVAEAVASHTPQEIISIGGDNKIRNVQDLITKALVWAAGSSEVAWKGGVIQMDRKIMFMSGDATKWSPGDNAMKFIPFVKSLTCLSPEVQNLLCHCIKSISQSELGLSDRVYQKLKSLDPSMSEKVSGLWKFFNLPEQRSGRIFGNWLQGNLNYLSSLVGCAALNLSGKVSRNIIGLECFFESLNHSDDSLTVIGWLKPKPGSEVDFECWRQEQPPKVRDLLAGDHWEGILAIVEQVCLHASIKLSTKKTFLSRTICEFVGVDFEAANPSMPYIKLALSSITELKVMGFTQDLASASSAAQKVLDMSGSLQLAQLVLSISVSRVRRGYGFQPGMVNDLSGILGVPQDLLPVALGGGGNLSIVTLSCGGLALFDVLTLKGCWTRFKRDGDMTAKRALQVHKAFRGATKFGESLMDKKRMLPTPQWRIFHQKSEDKSQFCASGPFCKRWGEENPEALVFEPLLPSGLFPWVSMKYLSPEVQNALCNQSEFVLRVRLMATCKSDVVRLSDDSEWISIKALGEKIRDDMTFQSYGDPDDKAITVLLDELYGKVSAWHELLDNTTFSNAPGLKRILPRLPVLLKTGVDSSVTLNRLGAVLAWGLMDKTEDKMRRLKSRCVDPDLLKRDHDMIRAKAELVRMDIGDVEDCLSILRVSAAKTSSRVVLCRVGTAPDPVSILMSWVRDGNLTGAVEVFSTGVMGETRGFFSDTSPTKDVEAGLKAGLTIWRFLSANKADKEDTLLWLNSLSVRGETLFHWFNQGVARMREIPKYFHAPVATMAYALLGITTLLDPIAREKISSGYFYRVIQKYNQQTRLYEGDLDVEFTFGDASLNLVIQGEKIRIYSTIDTTDTGTLSTAMKMVRTHLASCGRCLPVKPATEDQRGLIKNGSHFSFGFAKKGDWVVEDKVFIRVKMRLVEVPQTVDLSYRMGEEGLTVWGCVKKGKECWIRVASALHCCTDESVAEITARRELFIDGIRLDQLINRGYLHYLLRGSKPTLSYEDYTSIIGKKRAGRLAKTFVEIIETITSTVVDLGGILMPESCSATTAEEVQMEDYDFDEDCDFGDFSDDMTVGTLMLETEMRMVDREVLKPRGVSVLEEGMDSLGDFVRSWIKGGDNPASALNTSHGVLAIFAICNMYNTGLILPGGLRHVLTLENLLGPILEDVRQCGVSSAVNMVVDEDKMLLPHELRPYAGFDFEKVHVVLAKVFSRKRLNLYTV</sequence>
<keyword evidence="9" id="KW-0548">Nucleotidyltransferase</keyword>
<dbReference type="RefSeq" id="YP_010088064.1">
    <property type="nucleotide sequence ID" value="NC_055640.1"/>
</dbReference>
<feature type="domain" description="RdRp catalytic" evidence="8">
    <location>
        <begin position="905"/>
        <end position="1112"/>
    </location>
</feature>
<evidence type="ECO:0000256" key="5">
    <source>
        <dbReference type="ARBA" id="ARBA00030436"/>
    </source>
</evidence>
<dbReference type="EC" id="2.7.7.48" evidence="1"/>
<dbReference type="GeneID" id="65348793"/>
<evidence type="ECO:0000313" key="10">
    <source>
        <dbReference type="Proteomes" id="UP000677280"/>
    </source>
</evidence>
<dbReference type="InterPro" id="IPR007099">
    <property type="entry name" value="RNA-dir_pol_NSvirus"/>
</dbReference>
<dbReference type="GO" id="GO:0003968">
    <property type="term" value="F:RNA-directed RNA polymerase activity"/>
    <property type="evidence" value="ECO:0007669"/>
    <property type="project" value="UniProtKB-KW"/>
</dbReference>
<keyword evidence="9" id="KW-0696">RNA-directed RNA polymerase</keyword>
<proteinExistence type="predicted"/>
<evidence type="ECO:0000256" key="2">
    <source>
        <dbReference type="ARBA" id="ARBA00018602"/>
    </source>
</evidence>
<dbReference type="PROSITE" id="PS50525">
    <property type="entry name" value="RDRP_SSRNA_NEG_SEG"/>
    <property type="match status" value="1"/>
</dbReference>
<accession>A0A6G5X254</accession>
<name>A0A6G5X254_9VIRU</name>
<dbReference type="Pfam" id="PF04196">
    <property type="entry name" value="Bunya_RdRp"/>
    <property type="match status" value="1"/>
</dbReference>
<dbReference type="Proteomes" id="UP000677280">
    <property type="component" value="Genome"/>
</dbReference>
<keyword evidence="10" id="KW-1185">Reference proteome</keyword>
<feature type="coiled-coil region" evidence="7">
    <location>
        <begin position="699"/>
        <end position="726"/>
    </location>
</feature>
<evidence type="ECO:0000259" key="8">
    <source>
        <dbReference type="PROSITE" id="PS50525"/>
    </source>
</evidence>